<dbReference type="EMBL" id="BMAT01013784">
    <property type="protein sequence ID" value="GFS20274.1"/>
    <property type="molecule type" value="Genomic_DNA"/>
</dbReference>
<sequence>MFEWIKHSEESRLYTLAAAAIKVKVYHTAQIGTCSAVTARLGASMMGVRVGWDAEGGGLPQEGSPSLDLGRHHVMSGDLCYPGTDVSFRSGRYFFPSYP</sequence>
<accession>A0AAV4JDZ1</accession>
<keyword evidence="2" id="KW-1185">Reference proteome</keyword>
<name>A0AAV4JDZ1_9GAST</name>
<reference evidence="1 2" key="1">
    <citation type="journal article" date="2021" name="Elife">
        <title>Chloroplast acquisition without the gene transfer in kleptoplastic sea slugs, Plakobranchus ocellatus.</title>
        <authorList>
            <person name="Maeda T."/>
            <person name="Takahashi S."/>
            <person name="Yoshida T."/>
            <person name="Shimamura S."/>
            <person name="Takaki Y."/>
            <person name="Nagai Y."/>
            <person name="Toyoda A."/>
            <person name="Suzuki Y."/>
            <person name="Arimoto A."/>
            <person name="Ishii H."/>
            <person name="Satoh N."/>
            <person name="Nishiyama T."/>
            <person name="Hasebe M."/>
            <person name="Maruyama T."/>
            <person name="Minagawa J."/>
            <person name="Obokata J."/>
            <person name="Shigenobu S."/>
        </authorList>
    </citation>
    <scope>NUCLEOTIDE SEQUENCE [LARGE SCALE GENOMIC DNA]</scope>
</reference>
<organism evidence="1 2">
    <name type="scientific">Elysia marginata</name>
    <dbReference type="NCBI Taxonomy" id="1093978"/>
    <lineage>
        <taxon>Eukaryota</taxon>
        <taxon>Metazoa</taxon>
        <taxon>Spiralia</taxon>
        <taxon>Lophotrochozoa</taxon>
        <taxon>Mollusca</taxon>
        <taxon>Gastropoda</taxon>
        <taxon>Heterobranchia</taxon>
        <taxon>Euthyneura</taxon>
        <taxon>Panpulmonata</taxon>
        <taxon>Sacoglossa</taxon>
        <taxon>Placobranchoidea</taxon>
        <taxon>Plakobranchidae</taxon>
        <taxon>Elysia</taxon>
    </lineage>
</organism>
<comment type="caution">
    <text evidence="1">The sequence shown here is derived from an EMBL/GenBank/DDBJ whole genome shotgun (WGS) entry which is preliminary data.</text>
</comment>
<dbReference type="AlphaFoldDB" id="A0AAV4JDZ1"/>
<proteinExistence type="predicted"/>
<dbReference type="Proteomes" id="UP000762676">
    <property type="component" value="Unassembled WGS sequence"/>
</dbReference>
<evidence type="ECO:0000313" key="1">
    <source>
        <dbReference type="EMBL" id="GFS20274.1"/>
    </source>
</evidence>
<evidence type="ECO:0000313" key="2">
    <source>
        <dbReference type="Proteomes" id="UP000762676"/>
    </source>
</evidence>
<gene>
    <name evidence="1" type="ORF">ElyMa_006895400</name>
</gene>
<protein>
    <submittedName>
        <fullName evidence="1">Uncharacterized protein</fullName>
    </submittedName>
</protein>